<evidence type="ECO:0000313" key="2">
    <source>
        <dbReference type="Proteomes" id="UP001235939"/>
    </source>
</evidence>
<accession>A0ABY6LA68</accession>
<gene>
    <name evidence="1" type="ORF">LAZ67_15003263</name>
</gene>
<keyword evidence="2" id="KW-1185">Reference proteome</keyword>
<proteinExistence type="predicted"/>
<sequence length="103" mass="11404">MHRPGIEPGPPAWQASILPLNHRCFKKWPYLGIHSIPDYSGNRTRAARVAGEHSTTELPMLFPSPSFLSPLNHIKVSSLLMVSARDELSPSMEESIQSIICLG</sequence>
<reference evidence="1 2" key="1">
    <citation type="submission" date="2022-01" db="EMBL/GenBank/DDBJ databases">
        <title>A chromosomal length assembly of Cordylochernes scorpioides.</title>
        <authorList>
            <person name="Zeh D."/>
            <person name="Zeh J."/>
        </authorList>
    </citation>
    <scope>NUCLEOTIDE SEQUENCE [LARGE SCALE GENOMIC DNA]</scope>
    <source>
        <strain evidence="1">IN4F17</strain>
        <tissue evidence="1">Whole Body</tissue>
    </source>
</reference>
<dbReference type="EMBL" id="CP092877">
    <property type="protein sequence ID" value="UYV78027.1"/>
    <property type="molecule type" value="Genomic_DNA"/>
</dbReference>
<evidence type="ECO:0000313" key="1">
    <source>
        <dbReference type="EMBL" id="UYV78027.1"/>
    </source>
</evidence>
<organism evidence="1 2">
    <name type="scientific">Cordylochernes scorpioides</name>
    <dbReference type="NCBI Taxonomy" id="51811"/>
    <lineage>
        <taxon>Eukaryota</taxon>
        <taxon>Metazoa</taxon>
        <taxon>Ecdysozoa</taxon>
        <taxon>Arthropoda</taxon>
        <taxon>Chelicerata</taxon>
        <taxon>Arachnida</taxon>
        <taxon>Pseudoscorpiones</taxon>
        <taxon>Cheliferoidea</taxon>
        <taxon>Chernetidae</taxon>
        <taxon>Cordylochernes</taxon>
    </lineage>
</organism>
<dbReference type="Proteomes" id="UP001235939">
    <property type="component" value="Chromosome 15"/>
</dbReference>
<feature type="non-terminal residue" evidence="1">
    <location>
        <position position="103"/>
    </location>
</feature>
<name>A0ABY6LA68_9ARAC</name>
<protein>
    <submittedName>
        <fullName evidence="1">Uncharacterized protein</fullName>
    </submittedName>
</protein>